<sequence length="299" mass="33665">MNDFTAIISKNDKKSQELDLASNALFSDIYLQIQSAIVDITTLTQPQRLELLKGPKVNVFVGNTLMRSGVPKRALMVSVDKRSHSILKDPRRTTICLPAGLVDIPAMKLVLDALTTNKGIGKAECHPVSTGKTFIEGVYIYKAGLVLGAGKNVEHVLKRLRYLISSSLVSYPELDTILKCVPPTNPLFVHVANDLAHRRYKKTIPDVAEFEEYLEKRKALQKAMKEIDADHQMKRNVRKEEKRDAHKEEKRKVDKEARQAISDVRKEKVRALIEKLDKISSGITMLTAEEAELKRELGI</sequence>
<dbReference type="OrthoDB" id="3774342at2759"/>
<proteinExistence type="predicted"/>
<dbReference type="EMBL" id="MU002223">
    <property type="protein sequence ID" value="KAF2788353.1"/>
    <property type="molecule type" value="Genomic_DNA"/>
</dbReference>
<feature type="region of interest" description="Disordered" evidence="1">
    <location>
        <begin position="230"/>
        <end position="259"/>
    </location>
</feature>
<keyword evidence="3" id="KW-1185">Reference proteome</keyword>
<name>A0A6A6WWP8_9PLEO</name>
<evidence type="ECO:0000313" key="2">
    <source>
        <dbReference type="EMBL" id="KAF2788353.1"/>
    </source>
</evidence>
<dbReference type="AlphaFoldDB" id="A0A6A6WWP8"/>
<protein>
    <submittedName>
        <fullName evidence="2">Uncharacterized protein</fullName>
    </submittedName>
</protein>
<organism evidence="2 3">
    <name type="scientific">Melanomma pulvis-pyrius CBS 109.77</name>
    <dbReference type="NCBI Taxonomy" id="1314802"/>
    <lineage>
        <taxon>Eukaryota</taxon>
        <taxon>Fungi</taxon>
        <taxon>Dikarya</taxon>
        <taxon>Ascomycota</taxon>
        <taxon>Pezizomycotina</taxon>
        <taxon>Dothideomycetes</taxon>
        <taxon>Pleosporomycetidae</taxon>
        <taxon>Pleosporales</taxon>
        <taxon>Melanommataceae</taxon>
        <taxon>Melanomma</taxon>
    </lineage>
</organism>
<dbReference type="Proteomes" id="UP000799757">
    <property type="component" value="Unassembled WGS sequence"/>
</dbReference>
<gene>
    <name evidence="2" type="ORF">K505DRAFT_394803</name>
</gene>
<evidence type="ECO:0000256" key="1">
    <source>
        <dbReference type="SAM" id="MobiDB-lite"/>
    </source>
</evidence>
<accession>A0A6A6WWP8</accession>
<reference evidence="2" key="1">
    <citation type="journal article" date="2020" name="Stud. Mycol.">
        <title>101 Dothideomycetes genomes: a test case for predicting lifestyles and emergence of pathogens.</title>
        <authorList>
            <person name="Haridas S."/>
            <person name="Albert R."/>
            <person name="Binder M."/>
            <person name="Bloem J."/>
            <person name="Labutti K."/>
            <person name="Salamov A."/>
            <person name="Andreopoulos B."/>
            <person name="Baker S."/>
            <person name="Barry K."/>
            <person name="Bills G."/>
            <person name="Bluhm B."/>
            <person name="Cannon C."/>
            <person name="Castanera R."/>
            <person name="Culley D."/>
            <person name="Daum C."/>
            <person name="Ezra D."/>
            <person name="Gonzalez J."/>
            <person name="Henrissat B."/>
            <person name="Kuo A."/>
            <person name="Liang C."/>
            <person name="Lipzen A."/>
            <person name="Lutzoni F."/>
            <person name="Magnuson J."/>
            <person name="Mondo S."/>
            <person name="Nolan M."/>
            <person name="Ohm R."/>
            <person name="Pangilinan J."/>
            <person name="Park H.-J."/>
            <person name="Ramirez L."/>
            <person name="Alfaro M."/>
            <person name="Sun H."/>
            <person name="Tritt A."/>
            <person name="Yoshinaga Y."/>
            <person name="Zwiers L.-H."/>
            <person name="Turgeon B."/>
            <person name="Goodwin S."/>
            <person name="Spatafora J."/>
            <person name="Crous P."/>
            <person name="Grigoriev I."/>
        </authorList>
    </citation>
    <scope>NUCLEOTIDE SEQUENCE</scope>
    <source>
        <strain evidence="2">CBS 109.77</strain>
    </source>
</reference>
<evidence type="ECO:0000313" key="3">
    <source>
        <dbReference type="Proteomes" id="UP000799757"/>
    </source>
</evidence>